<dbReference type="EMBL" id="PVUF01000004">
    <property type="protein sequence ID" value="PRZ48493.1"/>
    <property type="molecule type" value="Genomic_DNA"/>
</dbReference>
<feature type="transmembrane region" description="Helical" evidence="2">
    <location>
        <begin position="12"/>
        <end position="33"/>
    </location>
</feature>
<feature type="transmembrane region" description="Helical" evidence="2">
    <location>
        <begin position="53"/>
        <end position="73"/>
    </location>
</feature>
<comment type="caution">
    <text evidence="3">The sequence shown here is derived from an EMBL/GenBank/DDBJ whole genome shotgun (WGS) entry which is preliminary data.</text>
</comment>
<name>A0A2T1AIU1_TRISK</name>
<feature type="transmembrane region" description="Helical" evidence="2">
    <location>
        <begin position="85"/>
        <end position="107"/>
    </location>
</feature>
<accession>A0A2T1AIU1</accession>
<reference evidence="3 4" key="1">
    <citation type="submission" date="2018-03" db="EMBL/GenBank/DDBJ databases">
        <title>Genomic Encyclopedia of Archaeal and Bacterial Type Strains, Phase II (KMG-II): from individual species to whole genera.</title>
        <authorList>
            <person name="Goeker M."/>
        </authorList>
    </citation>
    <scope>NUCLEOTIDE SEQUENCE [LARGE SCALE GENOMIC DNA]</scope>
    <source>
        <strain evidence="3 4">DSM 25328</strain>
    </source>
</reference>
<sequence length="240" mass="25403">MNLNVLLSDMLAAVLAPIVEGILSLFAAFASLVAEILTPVLAPIFSPIVEVIVWVYLALFAAFSQLVWGLIGLAGLARHARGVSFAFFALAIAGTVYLLTGIALVFVEGAQDVLSNAYSTKSVLFTFASILVAAAIGSCLRNDPSAPKPKERTDPPDDAPPISTSHTGAGTRPRAYLVGVGLTIGVGIMGLWIYNNMVAEPEKRPCTKTETAIIVAERILASRSDEKSNFDTEGLKCRLP</sequence>
<feature type="transmembrane region" description="Helical" evidence="2">
    <location>
        <begin position="175"/>
        <end position="194"/>
    </location>
</feature>
<feature type="region of interest" description="Disordered" evidence="1">
    <location>
        <begin position="143"/>
        <end position="170"/>
    </location>
</feature>
<keyword evidence="2" id="KW-0472">Membrane</keyword>
<organism evidence="3 4">
    <name type="scientific">Tritonibacter scottomollicae</name>
    <name type="common">Epibacterium scottomollicae</name>
    <dbReference type="NCBI Taxonomy" id="483013"/>
    <lineage>
        <taxon>Bacteria</taxon>
        <taxon>Pseudomonadati</taxon>
        <taxon>Pseudomonadota</taxon>
        <taxon>Alphaproteobacteria</taxon>
        <taxon>Rhodobacterales</taxon>
        <taxon>Paracoccaceae</taxon>
        <taxon>Tritonibacter</taxon>
    </lineage>
</organism>
<dbReference type="AlphaFoldDB" id="A0A2T1AIU1"/>
<dbReference type="OrthoDB" id="9829895at2"/>
<evidence type="ECO:0000256" key="2">
    <source>
        <dbReference type="SAM" id="Phobius"/>
    </source>
</evidence>
<protein>
    <submittedName>
        <fullName evidence="3">Uncharacterized protein</fullName>
    </submittedName>
</protein>
<dbReference type="Proteomes" id="UP000237718">
    <property type="component" value="Unassembled WGS sequence"/>
</dbReference>
<keyword evidence="2" id="KW-1133">Transmembrane helix</keyword>
<keyword evidence="2" id="KW-0812">Transmembrane</keyword>
<feature type="transmembrane region" description="Helical" evidence="2">
    <location>
        <begin position="122"/>
        <end position="140"/>
    </location>
</feature>
<evidence type="ECO:0000313" key="4">
    <source>
        <dbReference type="Proteomes" id="UP000237718"/>
    </source>
</evidence>
<dbReference type="RefSeq" id="WP_133166712.1">
    <property type="nucleotide sequence ID" value="NZ_PVUF01000004.1"/>
</dbReference>
<proteinExistence type="predicted"/>
<evidence type="ECO:0000256" key="1">
    <source>
        <dbReference type="SAM" id="MobiDB-lite"/>
    </source>
</evidence>
<gene>
    <name evidence="3" type="ORF">CLV89_104321</name>
</gene>
<evidence type="ECO:0000313" key="3">
    <source>
        <dbReference type="EMBL" id="PRZ48493.1"/>
    </source>
</evidence>